<evidence type="ECO:0000313" key="2">
    <source>
        <dbReference type="EMBL" id="ANY88914.1"/>
    </source>
</evidence>
<dbReference type="Pfam" id="PF04230">
    <property type="entry name" value="PS_pyruv_trans"/>
    <property type="match status" value="1"/>
</dbReference>
<accession>A0A1B2F9U1</accession>
<proteinExistence type="predicted"/>
<reference evidence="2" key="1">
    <citation type="submission" date="2016-07" db="EMBL/GenBank/DDBJ databases">
        <title>New class B carbapenemase carried by novel plasmid in Pseudomonas putida enviromental strain in eastern Amazonia.</title>
        <authorList>
            <person name="Souza C.O."/>
            <person name="Lima K.V."/>
            <person name="Brasiliense D.M."/>
            <person name="Perez-Chaparro P.J."/>
            <person name="Mamizuka E.M."/>
            <person name="Lima M.O."/>
            <person name="Lima L.N."/>
            <person name="McCulloch J.A."/>
        </authorList>
    </citation>
    <scope>NUCLEOTIDE SEQUENCE [LARGE SCALE GENOMIC DNA]</scope>
    <source>
        <strain evidence="2">IEC33019</strain>
    </source>
</reference>
<dbReference type="GO" id="GO:0016740">
    <property type="term" value="F:transferase activity"/>
    <property type="evidence" value="ECO:0007669"/>
    <property type="project" value="UniProtKB-KW"/>
</dbReference>
<feature type="domain" description="Polysaccharide pyruvyl transferase" evidence="1">
    <location>
        <begin position="171"/>
        <end position="241"/>
    </location>
</feature>
<name>A0A1B2F9U1_PSEPU</name>
<organism evidence="2">
    <name type="scientific">Pseudomonas putida</name>
    <name type="common">Arthrobacter siderocapsulatus</name>
    <dbReference type="NCBI Taxonomy" id="303"/>
    <lineage>
        <taxon>Bacteria</taxon>
        <taxon>Pseudomonadati</taxon>
        <taxon>Pseudomonadota</taxon>
        <taxon>Gammaproteobacteria</taxon>
        <taxon>Pseudomonadales</taxon>
        <taxon>Pseudomonadaceae</taxon>
        <taxon>Pseudomonas</taxon>
    </lineage>
</organism>
<sequence length="311" mass="34837">MPVIDWSKSLPSISKFLYISRQLNTLFSLSYWLERSTASERIYSGMKPIKLFWSRGSGRDDAGKQNFGDYLSALTVEFVSGRKVVHSPVKDAEMIAIGSILAREKKAKSWGFRRKLHVWGTGSSTPGDVFSGHHHYHAVRGRKCLEQIKRLNGQPVLGDPGLLASSLVKKPALKTIRVGIIPHINHRNSPEIASLLSLIPGSRVIDVFSPVKQVLEQIASCEFVLSTSLHGLIVADSYGVPNQWLCMKRYPQWEFKFQDYYSSFGIVDPVPVTPEQIHLDKAWSIERSTEGYSRPGLESLQEGLVKAFPSL</sequence>
<dbReference type="AlphaFoldDB" id="A0A1B2F9U1"/>
<gene>
    <name evidence="2" type="ORF">IEC33019_3388</name>
</gene>
<protein>
    <submittedName>
        <fullName evidence="2">Polysaccharide pyruvyl transferase</fullName>
    </submittedName>
</protein>
<dbReference type="InterPro" id="IPR007345">
    <property type="entry name" value="Polysacch_pyruvyl_Trfase"/>
</dbReference>
<dbReference type="EMBL" id="CP016634">
    <property type="protein sequence ID" value="ANY88914.1"/>
    <property type="molecule type" value="Genomic_DNA"/>
</dbReference>
<keyword evidence="2" id="KW-0808">Transferase</keyword>
<evidence type="ECO:0000259" key="1">
    <source>
        <dbReference type="Pfam" id="PF04230"/>
    </source>
</evidence>